<dbReference type="AlphaFoldDB" id="A0A452YEY7"/>
<reference evidence="3" key="2">
    <citation type="journal article" date="2017" name="Nat. Plants">
        <title>The Aegilops tauschii genome reveals multiple impacts of transposons.</title>
        <authorList>
            <person name="Zhao G."/>
            <person name="Zou C."/>
            <person name="Li K."/>
            <person name="Wang K."/>
            <person name="Li T."/>
            <person name="Gao L."/>
            <person name="Zhang X."/>
            <person name="Wang H."/>
            <person name="Yang Z."/>
            <person name="Liu X."/>
            <person name="Jiang W."/>
            <person name="Mao L."/>
            <person name="Kong X."/>
            <person name="Jiao Y."/>
            <person name="Jia J."/>
        </authorList>
    </citation>
    <scope>NUCLEOTIDE SEQUENCE [LARGE SCALE GENOMIC DNA]</scope>
    <source>
        <strain evidence="3">cv. AL8/78</strain>
    </source>
</reference>
<reference evidence="3" key="1">
    <citation type="journal article" date="2014" name="Science">
        <title>Ancient hybridizations among the ancestral genomes of bread wheat.</title>
        <authorList>
            <consortium name="International Wheat Genome Sequencing Consortium,"/>
            <person name="Marcussen T."/>
            <person name="Sandve S.R."/>
            <person name="Heier L."/>
            <person name="Spannagl M."/>
            <person name="Pfeifer M."/>
            <person name="Jakobsen K.S."/>
            <person name="Wulff B.B."/>
            <person name="Steuernagel B."/>
            <person name="Mayer K.F."/>
            <person name="Olsen O.A."/>
        </authorList>
    </citation>
    <scope>NUCLEOTIDE SEQUENCE [LARGE SCALE GENOMIC DNA]</scope>
    <source>
        <strain evidence="3">cv. AL8/78</strain>
    </source>
</reference>
<evidence type="ECO:0000256" key="1">
    <source>
        <dbReference type="SAM" id="SignalP"/>
    </source>
</evidence>
<feature type="signal peptide" evidence="1">
    <location>
        <begin position="1"/>
        <end position="23"/>
    </location>
</feature>
<sequence length="42" mass="4832">MMAESYGFALLFCSFWPAAVVYLQKNPTIGWIFQHPYVIAYG</sequence>
<reference evidence="2" key="5">
    <citation type="journal article" date="2021" name="G3 (Bethesda)">
        <title>Aegilops tauschii genome assembly Aet v5.0 features greater sequence contiguity and improved annotation.</title>
        <authorList>
            <person name="Wang L."/>
            <person name="Zhu T."/>
            <person name="Rodriguez J.C."/>
            <person name="Deal K.R."/>
            <person name="Dubcovsky J."/>
            <person name="McGuire P.E."/>
            <person name="Lux T."/>
            <person name="Spannagl M."/>
            <person name="Mayer K.F.X."/>
            <person name="Baldrich P."/>
            <person name="Meyers B.C."/>
            <person name="Huo N."/>
            <person name="Gu Y.Q."/>
            <person name="Zhou H."/>
            <person name="Devos K.M."/>
            <person name="Bennetzen J.L."/>
            <person name="Unver T."/>
            <person name="Budak H."/>
            <person name="Gulick P.J."/>
            <person name="Galiba G."/>
            <person name="Kalapos B."/>
            <person name="Nelson D.R."/>
            <person name="Li P."/>
            <person name="You F.M."/>
            <person name="Luo M.C."/>
            <person name="Dvorak J."/>
        </authorList>
    </citation>
    <scope>NUCLEOTIDE SEQUENCE [LARGE SCALE GENOMIC DNA]</scope>
    <source>
        <strain evidence="2">cv. AL8/78</strain>
    </source>
</reference>
<evidence type="ECO:0000313" key="2">
    <source>
        <dbReference type="EnsemblPlants" id="AET1Gv20396200.5"/>
    </source>
</evidence>
<dbReference type="Proteomes" id="UP000015105">
    <property type="component" value="Chromosome 1D"/>
</dbReference>
<feature type="chain" id="PRO_5019438334" evidence="1">
    <location>
        <begin position="24"/>
        <end position="42"/>
    </location>
</feature>
<dbReference type="EnsemblPlants" id="AET1Gv20396200.5">
    <property type="protein sequence ID" value="AET1Gv20396200.5"/>
    <property type="gene ID" value="AET1Gv20396200"/>
</dbReference>
<name>A0A452YEY7_AEGTS</name>
<accession>A0A452YEY7</accession>
<protein>
    <submittedName>
        <fullName evidence="2">Uncharacterized protein</fullName>
    </submittedName>
</protein>
<keyword evidence="3" id="KW-1185">Reference proteome</keyword>
<evidence type="ECO:0000313" key="3">
    <source>
        <dbReference type="Proteomes" id="UP000015105"/>
    </source>
</evidence>
<keyword evidence="1" id="KW-0732">Signal</keyword>
<organism evidence="2 3">
    <name type="scientific">Aegilops tauschii subsp. strangulata</name>
    <name type="common">Goatgrass</name>
    <dbReference type="NCBI Taxonomy" id="200361"/>
    <lineage>
        <taxon>Eukaryota</taxon>
        <taxon>Viridiplantae</taxon>
        <taxon>Streptophyta</taxon>
        <taxon>Embryophyta</taxon>
        <taxon>Tracheophyta</taxon>
        <taxon>Spermatophyta</taxon>
        <taxon>Magnoliopsida</taxon>
        <taxon>Liliopsida</taxon>
        <taxon>Poales</taxon>
        <taxon>Poaceae</taxon>
        <taxon>BOP clade</taxon>
        <taxon>Pooideae</taxon>
        <taxon>Triticodae</taxon>
        <taxon>Triticeae</taxon>
        <taxon>Triticinae</taxon>
        <taxon>Aegilops</taxon>
    </lineage>
</organism>
<dbReference type="Gramene" id="AET1Gv20396200.5">
    <property type="protein sequence ID" value="AET1Gv20396200.5"/>
    <property type="gene ID" value="AET1Gv20396200"/>
</dbReference>
<proteinExistence type="predicted"/>
<reference evidence="2" key="3">
    <citation type="journal article" date="2017" name="Nature">
        <title>Genome sequence of the progenitor of the wheat D genome Aegilops tauschii.</title>
        <authorList>
            <person name="Luo M.C."/>
            <person name="Gu Y.Q."/>
            <person name="Puiu D."/>
            <person name="Wang H."/>
            <person name="Twardziok S.O."/>
            <person name="Deal K.R."/>
            <person name="Huo N."/>
            <person name="Zhu T."/>
            <person name="Wang L."/>
            <person name="Wang Y."/>
            <person name="McGuire P.E."/>
            <person name="Liu S."/>
            <person name="Long H."/>
            <person name="Ramasamy R.K."/>
            <person name="Rodriguez J.C."/>
            <person name="Van S.L."/>
            <person name="Yuan L."/>
            <person name="Wang Z."/>
            <person name="Xia Z."/>
            <person name="Xiao L."/>
            <person name="Anderson O.D."/>
            <person name="Ouyang S."/>
            <person name="Liang Y."/>
            <person name="Zimin A.V."/>
            <person name="Pertea G."/>
            <person name="Qi P."/>
            <person name="Bennetzen J.L."/>
            <person name="Dai X."/>
            <person name="Dawson M.W."/>
            <person name="Muller H.G."/>
            <person name="Kugler K."/>
            <person name="Rivarola-Duarte L."/>
            <person name="Spannagl M."/>
            <person name="Mayer K.F.X."/>
            <person name="Lu F.H."/>
            <person name="Bevan M.W."/>
            <person name="Leroy P."/>
            <person name="Li P."/>
            <person name="You F.M."/>
            <person name="Sun Q."/>
            <person name="Liu Z."/>
            <person name="Lyons E."/>
            <person name="Wicker T."/>
            <person name="Salzberg S.L."/>
            <person name="Devos K.M."/>
            <person name="Dvorak J."/>
        </authorList>
    </citation>
    <scope>NUCLEOTIDE SEQUENCE [LARGE SCALE GENOMIC DNA]</scope>
    <source>
        <strain evidence="2">cv. AL8/78</strain>
    </source>
</reference>
<reference evidence="2" key="4">
    <citation type="submission" date="2019-03" db="UniProtKB">
        <authorList>
            <consortium name="EnsemblPlants"/>
        </authorList>
    </citation>
    <scope>IDENTIFICATION</scope>
</reference>